<keyword evidence="17" id="KW-1185">Reference proteome</keyword>
<dbReference type="GO" id="GO:0065002">
    <property type="term" value="P:intracellular protein transmembrane transport"/>
    <property type="evidence" value="ECO:0007669"/>
    <property type="project" value="UniProtKB-UniRule"/>
</dbReference>
<evidence type="ECO:0000313" key="17">
    <source>
        <dbReference type="Proteomes" id="UP000252405"/>
    </source>
</evidence>
<comment type="similarity">
    <text evidence="9 11">Belongs to the SecD/SecF family. SecD subfamily.</text>
</comment>
<feature type="domain" description="SecDF P1 head subdomain" evidence="15">
    <location>
        <begin position="305"/>
        <end position="433"/>
    </location>
</feature>
<dbReference type="Pfam" id="PF22599">
    <property type="entry name" value="SecDF_P1_head"/>
    <property type="match status" value="1"/>
</dbReference>
<feature type="transmembrane region" description="Helical" evidence="11">
    <location>
        <begin position="455"/>
        <end position="472"/>
    </location>
</feature>
<dbReference type="GO" id="GO:0015450">
    <property type="term" value="F:protein-transporting ATPase activity"/>
    <property type="evidence" value="ECO:0007669"/>
    <property type="project" value="InterPro"/>
</dbReference>
<evidence type="ECO:0000256" key="6">
    <source>
        <dbReference type="ARBA" id="ARBA00022989"/>
    </source>
</evidence>
<dbReference type="InterPro" id="IPR027398">
    <property type="entry name" value="SecD-TM"/>
</dbReference>
<evidence type="ECO:0000259" key="15">
    <source>
        <dbReference type="Pfam" id="PF22599"/>
    </source>
</evidence>
<accession>A0A368TRD9</accession>
<dbReference type="Pfam" id="PF02355">
    <property type="entry name" value="SecD_SecF_C"/>
    <property type="match status" value="1"/>
</dbReference>
<dbReference type="Gene3D" id="3.30.70.260">
    <property type="match status" value="1"/>
</dbReference>
<keyword evidence="2 11" id="KW-0813">Transport</keyword>
<feature type="domain" description="Protein export membrane protein SecD/SecF C-terminal" evidence="12">
    <location>
        <begin position="438"/>
        <end position="602"/>
    </location>
</feature>
<comment type="subcellular location">
    <subcellularLocation>
        <location evidence="1 11">Cell membrane</location>
        <topology evidence="1 11">Multi-pass membrane protein</topology>
    </subcellularLocation>
</comment>
<dbReference type="GO" id="GO:0005886">
    <property type="term" value="C:plasma membrane"/>
    <property type="evidence" value="ECO:0007669"/>
    <property type="project" value="UniProtKB-SubCell"/>
</dbReference>
<evidence type="ECO:0000256" key="5">
    <source>
        <dbReference type="ARBA" id="ARBA00022927"/>
    </source>
</evidence>
<dbReference type="GO" id="GO:0006605">
    <property type="term" value="P:protein targeting"/>
    <property type="evidence" value="ECO:0007669"/>
    <property type="project" value="UniProtKB-UniRule"/>
</dbReference>
<evidence type="ECO:0000256" key="2">
    <source>
        <dbReference type="ARBA" id="ARBA00022448"/>
    </source>
</evidence>
<sequence length="616" mass="67613">MLNRYPLWKYLLIGIVLLVGLVYSLPNLYPEDPSVQISSARGDATIDAGQLDSIRQSLLDAGIDIKGVESEDTRVLIRLDDPDHQLRSRDMIADMLGDDYVVALNLAEATPEWLQALSASPMTLGLDLRGGVHFLLEVDMDAALEQRLEVNASAMREQLRSERIRYRGTEIEDRTLTITFANEEDRDTARRLIAREFRDFDYESAGDGRGAQLVMTMTEQAVNDLQDYAINQNLTTLRNRVDELGVAEPMVQRQGPDRIVVELPGVQDTVAAKRVVGATANLEFRLEARPDTPDVETESFSFRNDPSRSADLMRDVIITGDSVSSASRSFDENGRPQVNINLDGTGGTLMNRATRTNIGRNMAVLFIEHRTRDRTVIEDGEEITVREPYTERGLISLATIQSALGNSFRITGLDSPTEAAELALLLRSGSLAAPIYFVQERTIGPSLGAENIKRGVMSVQIGLLLVVLFMLIRYKVFGIFANVALALNLTLLIAAMSMLGATLTLPGIAGIVLTLGMAVDANVLIFERIREELRSGLSIQQAIHAGYERAFTSIVDANITTLLVAVILFSIGTGPVKGFAVTLSLGIITSLFTALLVTRSMVNLTYGGKPVKKLWI</sequence>
<feature type="transmembrane region" description="Helical" evidence="11">
    <location>
        <begin position="550"/>
        <end position="572"/>
    </location>
</feature>
<dbReference type="Gene3D" id="3.30.70.3400">
    <property type="match status" value="2"/>
</dbReference>
<dbReference type="InterPro" id="IPR022646">
    <property type="entry name" value="SecD/SecF_CS"/>
</dbReference>
<name>A0A368TRD9_9GAMM</name>
<dbReference type="InterPro" id="IPR055344">
    <property type="entry name" value="SecD_SecF_C_bact"/>
</dbReference>
<feature type="transmembrane region" description="Helical" evidence="11">
    <location>
        <begin position="479"/>
        <end position="501"/>
    </location>
</feature>
<dbReference type="Proteomes" id="UP000252405">
    <property type="component" value="Unassembled WGS sequence"/>
</dbReference>
<organism evidence="16 17">
    <name type="scientific">Billgrantia montanilacus</name>
    <dbReference type="NCBI Taxonomy" id="2282305"/>
    <lineage>
        <taxon>Bacteria</taxon>
        <taxon>Pseudomonadati</taxon>
        <taxon>Pseudomonadota</taxon>
        <taxon>Gammaproteobacteria</taxon>
        <taxon>Oceanospirillales</taxon>
        <taxon>Halomonadaceae</taxon>
        <taxon>Billgrantia</taxon>
    </lineage>
</organism>
<keyword evidence="4 11" id="KW-0812">Transmembrane</keyword>
<dbReference type="InterPro" id="IPR048634">
    <property type="entry name" value="SecD_SecF_C"/>
</dbReference>
<keyword evidence="6 11" id="KW-1133">Transmembrane helix</keyword>
<dbReference type="FunFam" id="1.20.1640.10:FF:000004">
    <property type="entry name" value="Protein translocase subunit SecD"/>
    <property type="match status" value="1"/>
</dbReference>
<feature type="transmembrane region" description="Helical" evidence="11">
    <location>
        <begin position="507"/>
        <end position="529"/>
    </location>
</feature>
<comment type="subunit">
    <text evidence="11">Forms a complex with SecF. Part of the essential Sec protein translocation apparatus which comprises SecA, SecYEG and auxiliary proteins SecDF-YajC and YidC.</text>
</comment>
<evidence type="ECO:0000256" key="7">
    <source>
        <dbReference type="ARBA" id="ARBA00023010"/>
    </source>
</evidence>
<dbReference type="HAMAP" id="MF_01463_B">
    <property type="entry name" value="SecD_B"/>
    <property type="match status" value="1"/>
</dbReference>
<comment type="function">
    <text evidence="11">Part of the Sec protein translocase complex. Interacts with the SecYEG preprotein conducting channel. SecDF uses the proton motive force (PMF) to complete protein translocation after the ATP-dependent function of SecA.</text>
</comment>
<evidence type="ECO:0000256" key="3">
    <source>
        <dbReference type="ARBA" id="ARBA00022475"/>
    </source>
</evidence>
<dbReference type="NCBIfam" id="TIGR00916">
    <property type="entry name" value="2A0604s01"/>
    <property type="match status" value="1"/>
</dbReference>
<dbReference type="NCBIfam" id="TIGR01129">
    <property type="entry name" value="secD"/>
    <property type="match status" value="1"/>
</dbReference>
<evidence type="ECO:0000256" key="11">
    <source>
        <dbReference type="HAMAP-Rule" id="MF_01463"/>
    </source>
</evidence>
<dbReference type="Pfam" id="PF21760">
    <property type="entry name" value="SecD_1st"/>
    <property type="match status" value="1"/>
</dbReference>
<reference evidence="16 17" key="1">
    <citation type="submission" date="2018-07" db="EMBL/GenBank/DDBJ databases">
        <title>Halomonas montanilacus sp. nov., isolated from Lake Pengyan on Tibetan Plateau.</title>
        <authorList>
            <person name="Lu H."/>
            <person name="Xing P."/>
            <person name="Wu Q."/>
        </authorList>
    </citation>
    <scope>NUCLEOTIDE SEQUENCE [LARGE SCALE GENOMIC DNA]</scope>
    <source>
        <strain evidence="16 17">PYC7W</strain>
    </source>
</reference>
<dbReference type="GO" id="GO:0043952">
    <property type="term" value="P:protein transport by the Sec complex"/>
    <property type="evidence" value="ECO:0007669"/>
    <property type="project" value="UniProtKB-UniRule"/>
</dbReference>
<feature type="transmembrane region" description="Helical" evidence="11">
    <location>
        <begin position="578"/>
        <end position="597"/>
    </location>
</feature>
<evidence type="ECO:0000256" key="10">
    <source>
        <dbReference type="ARBA" id="ARBA00068220"/>
    </source>
</evidence>
<dbReference type="Gene3D" id="3.30.1360.200">
    <property type="match status" value="1"/>
</dbReference>
<dbReference type="FunFam" id="3.30.70.3400:FF:000003">
    <property type="entry name" value="Preprotein translocase subunit SecD"/>
    <property type="match status" value="1"/>
</dbReference>
<dbReference type="Gene3D" id="1.20.1640.10">
    <property type="entry name" value="Multidrug efflux transporter AcrB transmembrane domain"/>
    <property type="match status" value="1"/>
</dbReference>
<dbReference type="Pfam" id="PF13721">
    <property type="entry name" value="SecD-TM1"/>
    <property type="match status" value="1"/>
</dbReference>
<dbReference type="Pfam" id="PF07549">
    <property type="entry name" value="Sec_GG"/>
    <property type="match status" value="1"/>
</dbReference>
<protein>
    <recommendedName>
        <fullName evidence="10 11">Protein translocase subunit SecD</fullName>
    </recommendedName>
</protein>
<evidence type="ECO:0000259" key="13">
    <source>
        <dbReference type="Pfam" id="PF13721"/>
    </source>
</evidence>
<dbReference type="InterPro" id="IPR001036">
    <property type="entry name" value="Acrflvin-R"/>
</dbReference>
<dbReference type="AlphaFoldDB" id="A0A368TRD9"/>
<evidence type="ECO:0000256" key="1">
    <source>
        <dbReference type="ARBA" id="ARBA00004651"/>
    </source>
</evidence>
<evidence type="ECO:0000256" key="4">
    <source>
        <dbReference type="ARBA" id="ARBA00022692"/>
    </source>
</evidence>
<comment type="caution">
    <text evidence="11">Lacks conserved residue(s) required for the propagation of feature annotation.</text>
</comment>
<dbReference type="PANTHER" id="PTHR30081:SF1">
    <property type="entry name" value="PROTEIN TRANSLOCASE SUBUNIT SECD"/>
    <property type="match status" value="1"/>
</dbReference>
<evidence type="ECO:0000256" key="9">
    <source>
        <dbReference type="ARBA" id="ARBA00060774"/>
    </source>
</evidence>
<evidence type="ECO:0000259" key="12">
    <source>
        <dbReference type="Pfam" id="PF02355"/>
    </source>
</evidence>
<dbReference type="SUPFAM" id="SSF82866">
    <property type="entry name" value="Multidrug efflux transporter AcrB transmembrane domain"/>
    <property type="match status" value="1"/>
</dbReference>
<dbReference type="PRINTS" id="PR00702">
    <property type="entry name" value="ACRIFLAVINRP"/>
</dbReference>
<dbReference type="EMBL" id="QPII01000017">
    <property type="protein sequence ID" value="RCV87170.1"/>
    <property type="molecule type" value="Genomic_DNA"/>
</dbReference>
<dbReference type="OrthoDB" id="9805019at2"/>
<keyword evidence="8 11" id="KW-0472">Membrane</keyword>
<dbReference type="InterPro" id="IPR005791">
    <property type="entry name" value="SecD"/>
</dbReference>
<evidence type="ECO:0000313" key="16">
    <source>
        <dbReference type="EMBL" id="RCV87170.1"/>
    </source>
</evidence>
<dbReference type="InterPro" id="IPR054384">
    <property type="entry name" value="SecDF_P1_head"/>
</dbReference>
<keyword evidence="3 11" id="KW-1003">Cell membrane</keyword>
<dbReference type="InterPro" id="IPR048631">
    <property type="entry name" value="SecD_1st"/>
</dbReference>
<keyword evidence="5 11" id="KW-0653">Protein transport</keyword>
<gene>
    <name evidence="11 16" type="primary">secD</name>
    <name evidence="16" type="ORF">DU505_18025</name>
</gene>
<dbReference type="RefSeq" id="WP_114480383.1">
    <property type="nucleotide sequence ID" value="NZ_QPII01000017.1"/>
</dbReference>
<dbReference type="FunFam" id="3.30.1360.200:FF:000001">
    <property type="entry name" value="Protein translocase subunit SecD"/>
    <property type="match status" value="1"/>
</dbReference>
<dbReference type="PANTHER" id="PTHR30081">
    <property type="entry name" value="PROTEIN-EXPORT MEMBRANE PROTEIN SEC"/>
    <property type="match status" value="1"/>
</dbReference>
<evidence type="ECO:0000256" key="8">
    <source>
        <dbReference type="ARBA" id="ARBA00023136"/>
    </source>
</evidence>
<feature type="domain" description="SecD export protein N-terminal TM" evidence="13">
    <location>
        <begin position="2"/>
        <end position="104"/>
    </location>
</feature>
<feature type="domain" description="Protein translocase subunit SecDF P1" evidence="14">
    <location>
        <begin position="230"/>
        <end position="287"/>
    </location>
</feature>
<keyword evidence="7 11" id="KW-0811">Translocation</keyword>
<proteinExistence type="inferred from homology"/>
<comment type="caution">
    <text evidence="16">The sequence shown here is derived from an EMBL/GenBank/DDBJ whole genome shotgun (WGS) entry which is preliminary data.</text>
</comment>
<evidence type="ECO:0000259" key="14">
    <source>
        <dbReference type="Pfam" id="PF21760"/>
    </source>
</evidence>
<dbReference type="InterPro" id="IPR022813">
    <property type="entry name" value="SecD/SecF_arch_bac"/>
</dbReference>